<comment type="caution">
    <text evidence="1">The sequence shown here is derived from an EMBL/GenBank/DDBJ whole genome shotgun (WGS) entry which is preliminary data.</text>
</comment>
<organism evidence="1 2">
    <name type="scientific">Stylosanthes scabra</name>
    <dbReference type="NCBI Taxonomy" id="79078"/>
    <lineage>
        <taxon>Eukaryota</taxon>
        <taxon>Viridiplantae</taxon>
        <taxon>Streptophyta</taxon>
        <taxon>Embryophyta</taxon>
        <taxon>Tracheophyta</taxon>
        <taxon>Spermatophyta</taxon>
        <taxon>Magnoliopsida</taxon>
        <taxon>eudicotyledons</taxon>
        <taxon>Gunneridae</taxon>
        <taxon>Pentapetalae</taxon>
        <taxon>rosids</taxon>
        <taxon>fabids</taxon>
        <taxon>Fabales</taxon>
        <taxon>Fabaceae</taxon>
        <taxon>Papilionoideae</taxon>
        <taxon>50 kb inversion clade</taxon>
        <taxon>dalbergioids sensu lato</taxon>
        <taxon>Dalbergieae</taxon>
        <taxon>Pterocarpus clade</taxon>
        <taxon>Stylosanthes</taxon>
    </lineage>
</organism>
<evidence type="ECO:0008006" key="3">
    <source>
        <dbReference type="Google" id="ProtNLM"/>
    </source>
</evidence>
<proteinExistence type="predicted"/>
<accession>A0ABU6WYW6</accession>
<dbReference type="Proteomes" id="UP001341840">
    <property type="component" value="Unassembled WGS sequence"/>
</dbReference>
<name>A0ABU6WYW6_9FABA</name>
<evidence type="ECO:0000313" key="2">
    <source>
        <dbReference type="Proteomes" id="UP001341840"/>
    </source>
</evidence>
<keyword evidence="2" id="KW-1185">Reference proteome</keyword>
<dbReference type="EMBL" id="JASCZI010183625">
    <property type="protein sequence ID" value="MED6189573.1"/>
    <property type="molecule type" value="Genomic_DNA"/>
</dbReference>
<evidence type="ECO:0000313" key="1">
    <source>
        <dbReference type="EMBL" id="MED6189573.1"/>
    </source>
</evidence>
<gene>
    <name evidence="1" type="ORF">PIB30_097308</name>
</gene>
<sequence length="68" mass="7430">MDTQVCGPRKYSQCGRLGHSRSRCPQRAGPSTGGCMACHRQINLGQLLVDSPLPQSYHLLLVGPRLLL</sequence>
<protein>
    <recommendedName>
        <fullName evidence="3">CCHC-type domain-containing protein</fullName>
    </recommendedName>
</protein>
<reference evidence="1 2" key="1">
    <citation type="journal article" date="2023" name="Plants (Basel)">
        <title>Bridging the Gap: Combining Genomics and Transcriptomics Approaches to Understand Stylosanthes scabra, an Orphan Legume from the Brazilian Caatinga.</title>
        <authorList>
            <person name="Ferreira-Neto J.R.C."/>
            <person name="da Silva M.D."/>
            <person name="Binneck E."/>
            <person name="de Melo N.F."/>
            <person name="da Silva R.H."/>
            <person name="de Melo A.L.T.M."/>
            <person name="Pandolfi V."/>
            <person name="Bustamante F.O."/>
            <person name="Brasileiro-Vidal A.C."/>
            <person name="Benko-Iseppon A.M."/>
        </authorList>
    </citation>
    <scope>NUCLEOTIDE SEQUENCE [LARGE SCALE GENOMIC DNA]</scope>
    <source>
        <tissue evidence="1">Leaves</tissue>
    </source>
</reference>